<dbReference type="OrthoDB" id="672320at2"/>
<protein>
    <submittedName>
        <fullName evidence="1">Uncharacterized protein</fullName>
    </submittedName>
</protein>
<dbReference type="Proteomes" id="UP000321204">
    <property type="component" value="Chromosome"/>
</dbReference>
<dbReference type="RefSeq" id="WP_146781489.1">
    <property type="nucleotide sequence ID" value="NZ_BAABIO010000006.1"/>
</dbReference>
<name>A0A5B8UDL1_9BACT</name>
<evidence type="ECO:0000313" key="1">
    <source>
        <dbReference type="EMBL" id="QEC54502.1"/>
    </source>
</evidence>
<dbReference type="EMBL" id="CP042433">
    <property type="protein sequence ID" value="QEC54502.1"/>
    <property type="molecule type" value="Genomic_DNA"/>
</dbReference>
<reference evidence="1 2" key="1">
    <citation type="journal article" date="2015" name="Int. J. Syst. Evol. Microbiol.">
        <title>Flavisolibacter ginsenosidimutans sp. nov., with ginsenoside-converting activity isolated from soil used for cultivating ginseng.</title>
        <authorList>
            <person name="Zhao Y."/>
            <person name="Liu Q."/>
            <person name="Kang M.S."/>
            <person name="Jin F."/>
            <person name="Yu H."/>
            <person name="Im W.T."/>
        </authorList>
    </citation>
    <scope>NUCLEOTIDE SEQUENCE [LARGE SCALE GENOMIC DNA]</scope>
    <source>
        <strain evidence="1 2">Gsoil 636</strain>
    </source>
</reference>
<keyword evidence="2" id="KW-1185">Reference proteome</keyword>
<gene>
    <name evidence="1" type="ORF">FSB75_00835</name>
</gene>
<organism evidence="1 2">
    <name type="scientific">Flavisolibacter ginsenosidimutans</name>
    <dbReference type="NCBI Taxonomy" id="661481"/>
    <lineage>
        <taxon>Bacteria</taxon>
        <taxon>Pseudomonadati</taxon>
        <taxon>Bacteroidota</taxon>
        <taxon>Chitinophagia</taxon>
        <taxon>Chitinophagales</taxon>
        <taxon>Chitinophagaceae</taxon>
        <taxon>Flavisolibacter</taxon>
    </lineage>
</organism>
<dbReference type="AlphaFoldDB" id="A0A5B8UDL1"/>
<sequence length="138" mass="15755">MSHVDVVSDILSAALKAYPESDFVQSLSHQYLVRGSLSKRQLEGLYKKAERIKGLPPNKLATLEAIILKRPKKYKSSLPVSEPLFKKDEASIKMIEEILAKYPQHKRVLFFQAKCMNNEDLSPTETTELAKFHKLLIK</sequence>
<evidence type="ECO:0000313" key="2">
    <source>
        <dbReference type="Proteomes" id="UP000321204"/>
    </source>
</evidence>
<accession>A0A5B8UDL1</accession>
<proteinExistence type="predicted"/>
<dbReference type="KEGG" id="fgg:FSB75_00835"/>